<feature type="domain" description="Sulfatase-modifying factor enzyme-like" evidence="2">
    <location>
        <begin position="50"/>
        <end position="260"/>
    </location>
</feature>
<dbReference type="InterPro" id="IPR016187">
    <property type="entry name" value="CTDL_fold"/>
</dbReference>
<dbReference type="PANTHER" id="PTHR23150:SF19">
    <property type="entry name" value="FORMYLGLYCINE-GENERATING ENZYME"/>
    <property type="match status" value="1"/>
</dbReference>
<dbReference type="STRING" id="981222.Cabther_A1962"/>
<dbReference type="EMBL" id="CP002514">
    <property type="protein sequence ID" value="AEP12707.1"/>
    <property type="molecule type" value="Genomic_DNA"/>
</dbReference>
<dbReference type="Gene3D" id="3.90.1580.10">
    <property type="entry name" value="paralog of FGE (formylglycine-generating enzyme)"/>
    <property type="match status" value="1"/>
</dbReference>
<keyword evidence="4" id="KW-1185">Reference proteome</keyword>
<reference evidence="3 4" key="1">
    <citation type="journal article" date="2012" name="Environ. Microbiol.">
        <title>Complete genome of Candidatus Chloracidobacterium thermophilum, a chlorophyll-based photoheterotroph belonging to the phylum Acidobacteria.</title>
        <authorList>
            <person name="Garcia Costas A.M."/>
            <person name="Liu Z."/>
            <person name="Tomsho L.P."/>
            <person name="Schuster S.C."/>
            <person name="Ward D.M."/>
            <person name="Bryant D.A."/>
        </authorList>
    </citation>
    <scope>NUCLEOTIDE SEQUENCE [LARGE SCALE GENOMIC DNA]</scope>
    <source>
        <strain evidence="3 4">B</strain>
    </source>
</reference>
<dbReference type="PANTHER" id="PTHR23150">
    <property type="entry name" value="SULFATASE MODIFYING FACTOR 1, 2"/>
    <property type="match status" value="1"/>
</dbReference>
<dbReference type="InterPro" id="IPR051043">
    <property type="entry name" value="Sulfatase_Mod_Factor_Kinase"/>
</dbReference>
<dbReference type="Pfam" id="PF03781">
    <property type="entry name" value="FGE-sulfatase"/>
    <property type="match status" value="1"/>
</dbReference>
<dbReference type="AlphaFoldDB" id="G2LHP3"/>
<proteinExistence type="predicted"/>
<dbReference type="HOGENOM" id="CLU_012431_2_1_0"/>
<evidence type="ECO:0000259" key="2">
    <source>
        <dbReference type="Pfam" id="PF03781"/>
    </source>
</evidence>
<dbReference type="InterPro" id="IPR005532">
    <property type="entry name" value="SUMF_dom"/>
</dbReference>
<feature type="region of interest" description="Disordered" evidence="1">
    <location>
        <begin position="12"/>
        <end position="31"/>
    </location>
</feature>
<name>G2LHP3_CHLTF</name>
<organism evidence="3 4">
    <name type="scientific">Chloracidobacterium thermophilum (strain B)</name>
    <dbReference type="NCBI Taxonomy" id="981222"/>
    <lineage>
        <taxon>Bacteria</taxon>
        <taxon>Pseudomonadati</taxon>
        <taxon>Acidobacteriota</taxon>
        <taxon>Terriglobia</taxon>
        <taxon>Terriglobales</taxon>
        <taxon>Acidobacteriaceae</taxon>
        <taxon>Chloracidobacterium</taxon>
    </lineage>
</organism>
<dbReference type="SUPFAM" id="SSF56436">
    <property type="entry name" value="C-type lectin-like"/>
    <property type="match status" value="1"/>
</dbReference>
<protein>
    <submittedName>
        <fullName evidence="3">Uncharacterized conserved protein</fullName>
    </submittedName>
</protein>
<dbReference type="Proteomes" id="UP000006791">
    <property type="component" value="Chromosome 1"/>
</dbReference>
<dbReference type="KEGG" id="ctm:Cabther_A1962"/>
<gene>
    <name evidence="3" type="ordered locus">Cabther_A1962</name>
</gene>
<dbReference type="InterPro" id="IPR042095">
    <property type="entry name" value="SUMF_sf"/>
</dbReference>
<sequence>MSCFLASGCDREATPAANSTPGTPARAKSKAQPLDLNNLPKTMAGVAGIELVLIPAGEFTMGEAGGEPDEQPAHRVKISQPFYLGKYEVTQAQWKQIMGNNPSKFVGDDLPVDSVSWKDVQTFLQRLNDADDPFFYRLPTEAEWEYACRAGGSGKYAGNLDAMAWYFDNAAGRTHPVGRKEPNAFGLHDMHGNVREWCQDWYDDLYYKKTPGEDPTGPTNGTWRAIRGGSYFANAAACRSAVRYKLDPELKLDSVGFRVAASVR</sequence>
<evidence type="ECO:0000313" key="3">
    <source>
        <dbReference type="EMBL" id="AEP12707.1"/>
    </source>
</evidence>
<accession>G2LHP3</accession>
<evidence type="ECO:0000256" key="1">
    <source>
        <dbReference type="SAM" id="MobiDB-lite"/>
    </source>
</evidence>
<evidence type="ECO:0000313" key="4">
    <source>
        <dbReference type="Proteomes" id="UP000006791"/>
    </source>
</evidence>
<dbReference type="GO" id="GO:0120147">
    <property type="term" value="F:formylglycine-generating oxidase activity"/>
    <property type="evidence" value="ECO:0007669"/>
    <property type="project" value="TreeGrafter"/>
</dbReference>